<feature type="signal peptide" evidence="9">
    <location>
        <begin position="1"/>
        <end position="22"/>
    </location>
</feature>
<dbReference type="HOGENOM" id="CLU_528681_0_0_0"/>
<dbReference type="OrthoDB" id="9767239at2"/>
<dbReference type="InterPro" id="IPR001375">
    <property type="entry name" value="Peptidase_S9_cat"/>
</dbReference>
<evidence type="ECO:0000256" key="1">
    <source>
        <dbReference type="ARBA" id="ARBA00004613"/>
    </source>
</evidence>
<keyword evidence="2" id="KW-0964">Secreted</keyword>
<gene>
    <name evidence="11" type="ordered locus">Fisuc_1768</name>
    <name evidence="12" type="ordered locus">FSU_2268</name>
</gene>
<evidence type="ECO:0000256" key="2">
    <source>
        <dbReference type="ARBA" id="ARBA00022525"/>
    </source>
</evidence>
<evidence type="ECO:0000256" key="6">
    <source>
        <dbReference type="ARBA" id="ARBA00023277"/>
    </source>
</evidence>
<sequence length="500" mass="52885">MTMSKFMAFTGTVALLSSLSFAWSISGTITSEGSGRALSGVKITSFNYAGVESTSGADGTFTISNENAGLHSAMVAKAFIGFSNNIITISGVKAQTITMSVMDALGKVCASKTEHNIDGFMQVDLNKTMAKGAKFLRINADGNRATYQIGKTVTLMKEGDPLPFLQFSLEGYQNATYQAKAEVETGVFVKMAKASAQSSSSKKIESSSSAKVSSSSVEESSSSAKIEQIIVDCAGKTVKPVDRQNMDVTVDGKKRTFIMHVPSAYKGDKPVPLVIDYHPIGGSGSGEFGSSPYKAKTDPEGVITLYPDGTGKPGGMGNGWNVGPCCSNDDDVKFSYAMIDKLKEIACIDPQRIYATGFSMGGGMSNHVACMMSDVFAAVAPAAMDLNKTNSAQCKMSRPISVINFRGTNDPVCRYQGGDSGFNDGLNFLGAEGTFKFWAEKNGCTGSPTKNSNGCQEYSNCKDGTKVVLCTKQGGGHDYGDASIGWPFLKQFTLPASFVK</sequence>
<dbReference type="SUPFAM" id="SSF49464">
    <property type="entry name" value="Carboxypeptidase regulatory domain-like"/>
    <property type="match status" value="1"/>
</dbReference>
<dbReference type="SUPFAM" id="SSF53474">
    <property type="entry name" value="alpha/beta-Hydrolases"/>
    <property type="match status" value="1"/>
</dbReference>
<keyword evidence="14" id="KW-1185">Reference proteome</keyword>
<organism evidence="12 13">
    <name type="scientific">Fibrobacter succinogenes (strain ATCC 19169 / S85)</name>
    <dbReference type="NCBI Taxonomy" id="59374"/>
    <lineage>
        <taxon>Bacteria</taxon>
        <taxon>Pseudomonadati</taxon>
        <taxon>Fibrobacterota</taxon>
        <taxon>Fibrobacteria</taxon>
        <taxon>Fibrobacterales</taxon>
        <taxon>Fibrobacteraceae</taxon>
        <taxon>Fibrobacter</taxon>
    </lineage>
</organism>
<evidence type="ECO:0000313" key="13">
    <source>
        <dbReference type="Proteomes" id="UP000000517"/>
    </source>
</evidence>
<dbReference type="PANTHER" id="PTHR38050:SF2">
    <property type="entry name" value="FERULOYL ESTERASE C-RELATED"/>
    <property type="match status" value="1"/>
</dbReference>
<name>C9RS25_FIBSS</name>
<evidence type="ECO:0000256" key="7">
    <source>
        <dbReference type="ARBA" id="ARBA00023326"/>
    </source>
</evidence>
<evidence type="ECO:0000313" key="12">
    <source>
        <dbReference type="EMBL" id="ADL25358.1"/>
    </source>
</evidence>
<evidence type="ECO:0000256" key="8">
    <source>
        <dbReference type="SAM" id="MobiDB-lite"/>
    </source>
</evidence>
<dbReference type="AlphaFoldDB" id="C9RS25"/>
<evidence type="ECO:0000256" key="9">
    <source>
        <dbReference type="SAM" id="SignalP"/>
    </source>
</evidence>
<keyword evidence="7" id="KW-0624">Polysaccharide degradation</keyword>
<evidence type="ECO:0000256" key="3">
    <source>
        <dbReference type="ARBA" id="ARBA00022651"/>
    </source>
</evidence>
<dbReference type="RefSeq" id="WP_014546438.1">
    <property type="nucleotide sequence ID" value="NC_013410.1"/>
</dbReference>
<keyword evidence="3" id="KW-0858">Xylan degradation</keyword>
<keyword evidence="5 11" id="KW-0378">Hydrolase</keyword>
<dbReference type="Proteomes" id="UP000001497">
    <property type="component" value="Chromosome"/>
</dbReference>
<dbReference type="GO" id="GO:0045493">
    <property type="term" value="P:xylan catabolic process"/>
    <property type="evidence" value="ECO:0007669"/>
    <property type="project" value="UniProtKB-KW"/>
</dbReference>
<protein>
    <submittedName>
        <fullName evidence="11">Feruloyl esterase</fullName>
        <ecNumber evidence="11">3.1.1.73</ecNumber>
    </submittedName>
    <submittedName>
        <fullName evidence="12">Putative esterase</fullName>
    </submittedName>
</protein>
<dbReference type="EMBL" id="CP002158">
    <property type="protein sequence ID" value="ADL25358.1"/>
    <property type="molecule type" value="Genomic_DNA"/>
</dbReference>
<dbReference type="Proteomes" id="UP000000517">
    <property type="component" value="Chromosome"/>
</dbReference>
<dbReference type="InterPro" id="IPR008969">
    <property type="entry name" value="CarboxyPept-like_regulatory"/>
</dbReference>
<evidence type="ECO:0000313" key="11">
    <source>
        <dbReference type="EMBL" id="ACX75361.1"/>
    </source>
</evidence>
<comment type="subcellular location">
    <subcellularLocation>
        <location evidence="1">Secreted</location>
    </subcellularLocation>
</comment>
<dbReference type="InterPro" id="IPR043595">
    <property type="entry name" value="FaeB/C/D"/>
</dbReference>
<dbReference type="GO" id="GO:0030600">
    <property type="term" value="F:feruloyl esterase activity"/>
    <property type="evidence" value="ECO:0007669"/>
    <property type="project" value="UniProtKB-EC"/>
</dbReference>
<dbReference type="GO" id="GO:0008236">
    <property type="term" value="F:serine-type peptidase activity"/>
    <property type="evidence" value="ECO:0007669"/>
    <property type="project" value="InterPro"/>
</dbReference>
<evidence type="ECO:0000256" key="4">
    <source>
        <dbReference type="ARBA" id="ARBA00022729"/>
    </source>
</evidence>
<dbReference type="InterPro" id="IPR029058">
    <property type="entry name" value="AB_hydrolase_fold"/>
</dbReference>
<dbReference type="EMBL" id="CP001792">
    <property type="protein sequence ID" value="ACX75361.1"/>
    <property type="molecule type" value="Genomic_DNA"/>
</dbReference>
<keyword evidence="6" id="KW-0119">Carbohydrate metabolism</keyword>
<dbReference type="PATRIC" id="fig|59374.8.peg.2177"/>
<accession>C9RS25</accession>
<dbReference type="EC" id="3.1.1.73" evidence="11"/>
<reference evidence="11 14" key="1">
    <citation type="submission" date="2009-10" db="EMBL/GenBank/DDBJ databases">
        <title>Complete sequence of Fibrobacter succinogenes subsp. succinogenes S85.</title>
        <authorList>
            <consortium name="US DOE Joint Genome Institute"/>
            <person name="Lucas S."/>
            <person name="Copeland A."/>
            <person name="Lapidus A."/>
            <person name="Glavina del Rio T."/>
            <person name="Tice H."/>
            <person name="Bruce D."/>
            <person name="Goodwin L."/>
            <person name="Pitluck S."/>
            <person name="Chertkov O."/>
            <person name="Detter J.C."/>
            <person name="Han C."/>
            <person name="Tapia R."/>
            <person name="Larimer F."/>
            <person name="Land M."/>
            <person name="Hauser L."/>
            <person name="Kyrpides N."/>
            <person name="Mikhailova N."/>
            <person name="Weimer P.J."/>
            <person name="Stevenson D.M."/>
            <person name="Boyum J."/>
            <person name="Brumm P.I."/>
            <person name="Mead D."/>
        </authorList>
    </citation>
    <scope>NUCLEOTIDE SEQUENCE [LARGE SCALE GENOMIC DNA]</scope>
    <source>
        <strain evidence="14">ATCC 19169 / S85</strain>
        <strain evidence="11">S85</strain>
    </source>
</reference>
<dbReference type="KEGG" id="fsc:FSU_2268"/>
<evidence type="ECO:0000259" key="10">
    <source>
        <dbReference type="Pfam" id="PF00326"/>
    </source>
</evidence>
<feature type="domain" description="Peptidase S9 prolyl oligopeptidase catalytic" evidence="10">
    <location>
        <begin position="300"/>
        <end position="383"/>
    </location>
</feature>
<keyword evidence="4 9" id="KW-0732">Signal</keyword>
<feature type="chain" id="PRO_5003000406" evidence="9">
    <location>
        <begin position="23"/>
        <end position="500"/>
    </location>
</feature>
<evidence type="ECO:0000256" key="5">
    <source>
        <dbReference type="ARBA" id="ARBA00022801"/>
    </source>
</evidence>
<dbReference type="eggNOG" id="COG3509">
    <property type="taxonomic scope" value="Bacteria"/>
</dbReference>
<dbReference type="KEGG" id="fsu:Fisuc_1768"/>
<dbReference type="Gene3D" id="3.40.50.1820">
    <property type="entry name" value="alpha/beta hydrolase"/>
    <property type="match status" value="1"/>
</dbReference>
<dbReference type="GO" id="GO:0005576">
    <property type="term" value="C:extracellular region"/>
    <property type="evidence" value="ECO:0007669"/>
    <property type="project" value="UniProtKB-SubCell"/>
</dbReference>
<dbReference type="GO" id="GO:0006508">
    <property type="term" value="P:proteolysis"/>
    <property type="evidence" value="ECO:0007669"/>
    <property type="project" value="InterPro"/>
</dbReference>
<dbReference type="Pfam" id="PF00326">
    <property type="entry name" value="Peptidase_S9"/>
    <property type="match status" value="1"/>
</dbReference>
<reference evidence="13" key="2">
    <citation type="submission" date="2010-08" db="EMBL/GenBank/DDBJ databases">
        <title>Complete sequence of Fibrobacter succinogenes subsp. succinogenes S85.</title>
        <authorList>
            <person name="Durkin A.S."/>
            <person name="Nelson K.E."/>
            <person name="Morrison M."/>
            <person name="Forsberg C.W."/>
            <person name="Wilson D.B."/>
            <person name="Russell J.B."/>
            <person name="Cann I.K.O."/>
            <person name="Mackie R.I."/>
            <person name="White B.A."/>
        </authorList>
    </citation>
    <scope>NUCLEOTIDE SEQUENCE [LARGE SCALE GENOMIC DNA]</scope>
    <source>
        <strain evidence="13">ATCC 19169 / S85</strain>
    </source>
</reference>
<proteinExistence type="predicted"/>
<dbReference type="STRING" id="59374.FSU_2268"/>
<evidence type="ECO:0000313" key="14">
    <source>
        <dbReference type="Proteomes" id="UP000001497"/>
    </source>
</evidence>
<feature type="region of interest" description="Disordered" evidence="8">
    <location>
        <begin position="199"/>
        <end position="218"/>
    </location>
</feature>
<reference evidence="12" key="3">
    <citation type="submission" date="2010-08" db="EMBL/GenBank/DDBJ databases">
        <authorList>
            <person name="Durkin A.S."/>
            <person name="Nelson K.E."/>
            <person name="Morrison M."/>
            <person name="Forsberg C.W."/>
            <person name="Wilson D.B."/>
            <person name="Russell J.B."/>
            <person name="Cann I.K.O."/>
            <person name="Mackie R.I."/>
            <person name="White B.A."/>
        </authorList>
    </citation>
    <scope>NUCLEOTIDE SEQUENCE</scope>
    <source>
        <strain evidence="12">S85</strain>
    </source>
</reference>
<dbReference type="PANTHER" id="PTHR38050">
    <property type="match status" value="1"/>
</dbReference>